<feature type="domain" description="PAS" evidence="3">
    <location>
        <begin position="261"/>
        <end position="307"/>
    </location>
</feature>
<comment type="caution">
    <text evidence="4">The sequence shown here is derived from an EMBL/GenBank/DDBJ whole genome shotgun (WGS) entry which is preliminary data.</text>
</comment>
<dbReference type="InterPro" id="IPR016032">
    <property type="entry name" value="Sig_transdc_resp-reg_C-effctor"/>
</dbReference>
<proteinExistence type="predicted"/>
<dbReference type="Pfam" id="PF00196">
    <property type="entry name" value="GerE"/>
    <property type="match status" value="1"/>
</dbReference>
<evidence type="ECO:0000313" key="5">
    <source>
        <dbReference type="Proteomes" id="UP000542776"/>
    </source>
</evidence>
<dbReference type="EMBL" id="JACIEK010000014">
    <property type="protein sequence ID" value="MBB4000044.1"/>
    <property type="molecule type" value="Genomic_DNA"/>
</dbReference>
<organism evidence="4 5">
    <name type="scientific">Aureimonas pseudogalii</name>
    <dbReference type="NCBI Taxonomy" id="1744844"/>
    <lineage>
        <taxon>Bacteria</taxon>
        <taxon>Pseudomonadati</taxon>
        <taxon>Pseudomonadota</taxon>
        <taxon>Alphaproteobacteria</taxon>
        <taxon>Hyphomicrobiales</taxon>
        <taxon>Aurantimonadaceae</taxon>
        <taxon>Aureimonas</taxon>
    </lineage>
</organism>
<keyword evidence="1" id="KW-0238">DNA-binding</keyword>
<dbReference type="SUPFAM" id="SSF55785">
    <property type="entry name" value="PYP-like sensor domain (PAS domain)"/>
    <property type="match status" value="3"/>
</dbReference>
<keyword evidence="5" id="KW-1185">Reference proteome</keyword>
<dbReference type="PROSITE" id="PS50043">
    <property type="entry name" value="HTH_LUXR_2"/>
    <property type="match status" value="1"/>
</dbReference>
<evidence type="ECO:0000259" key="3">
    <source>
        <dbReference type="PROSITE" id="PS50112"/>
    </source>
</evidence>
<dbReference type="InterPro" id="IPR036388">
    <property type="entry name" value="WH-like_DNA-bd_sf"/>
</dbReference>
<evidence type="ECO:0000256" key="1">
    <source>
        <dbReference type="ARBA" id="ARBA00023125"/>
    </source>
</evidence>
<dbReference type="SUPFAM" id="SSF46894">
    <property type="entry name" value="C-terminal effector domain of the bipartite response regulators"/>
    <property type="match status" value="1"/>
</dbReference>
<protein>
    <submittedName>
        <fullName evidence="4">PAS domain S-box-containing protein</fullName>
    </submittedName>
</protein>
<dbReference type="PRINTS" id="PR00038">
    <property type="entry name" value="HTHLUXR"/>
</dbReference>
<dbReference type="InterPro" id="IPR035965">
    <property type="entry name" value="PAS-like_dom_sf"/>
</dbReference>
<dbReference type="Pfam" id="PF13188">
    <property type="entry name" value="PAS_8"/>
    <property type="match status" value="2"/>
</dbReference>
<dbReference type="RefSeq" id="WP_183201551.1">
    <property type="nucleotide sequence ID" value="NZ_JACIEK010000014.1"/>
</dbReference>
<name>A0A7W6H7H5_9HYPH</name>
<dbReference type="GO" id="GO:0006355">
    <property type="term" value="P:regulation of DNA-templated transcription"/>
    <property type="evidence" value="ECO:0007669"/>
    <property type="project" value="InterPro"/>
</dbReference>
<dbReference type="SMART" id="SM00091">
    <property type="entry name" value="PAS"/>
    <property type="match status" value="3"/>
</dbReference>
<dbReference type="InterPro" id="IPR000792">
    <property type="entry name" value="Tscrpt_reg_LuxR_C"/>
</dbReference>
<dbReference type="InterPro" id="IPR000014">
    <property type="entry name" value="PAS"/>
</dbReference>
<dbReference type="PROSITE" id="PS50112">
    <property type="entry name" value="PAS"/>
    <property type="match status" value="2"/>
</dbReference>
<dbReference type="CDD" id="cd00130">
    <property type="entry name" value="PAS"/>
    <property type="match status" value="3"/>
</dbReference>
<dbReference type="PANTHER" id="PTHR43214">
    <property type="entry name" value="TWO-COMPONENT RESPONSE REGULATOR"/>
    <property type="match status" value="1"/>
</dbReference>
<feature type="domain" description="PAS" evidence="3">
    <location>
        <begin position="136"/>
        <end position="187"/>
    </location>
</feature>
<dbReference type="InterPro" id="IPR039420">
    <property type="entry name" value="WalR-like"/>
</dbReference>
<dbReference type="GO" id="GO:0003677">
    <property type="term" value="F:DNA binding"/>
    <property type="evidence" value="ECO:0007669"/>
    <property type="project" value="UniProtKB-KW"/>
</dbReference>
<dbReference type="PANTHER" id="PTHR43214:SF38">
    <property type="entry name" value="NITRATE_NITRITE RESPONSE REGULATOR PROTEIN NARL"/>
    <property type="match status" value="1"/>
</dbReference>
<evidence type="ECO:0000259" key="2">
    <source>
        <dbReference type="PROSITE" id="PS50043"/>
    </source>
</evidence>
<dbReference type="NCBIfam" id="TIGR00229">
    <property type="entry name" value="sensory_box"/>
    <property type="match status" value="2"/>
</dbReference>
<dbReference type="Proteomes" id="UP000542776">
    <property type="component" value="Unassembled WGS sequence"/>
</dbReference>
<dbReference type="Gene3D" id="1.10.10.10">
    <property type="entry name" value="Winged helix-like DNA-binding domain superfamily/Winged helix DNA-binding domain"/>
    <property type="match status" value="1"/>
</dbReference>
<feature type="domain" description="HTH luxR-type" evidence="2">
    <location>
        <begin position="415"/>
        <end position="480"/>
    </location>
</feature>
<dbReference type="CDD" id="cd06170">
    <property type="entry name" value="LuxR_C_like"/>
    <property type="match status" value="1"/>
</dbReference>
<accession>A0A7W6H7H5</accession>
<dbReference type="Pfam" id="PF13426">
    <property type="entry name" value="PAS_9"/>
    <property type="match status" value="1"/>
</dbReference>
<dbReference type="AlphaFoldDB" id="A0A7W6H7H5"/>
<gene>
    <name evidence="4" type="ORF">GGR04_003918</name>
</gene>
<dbReference type="SMART" id="SM00421">
    <property type="entry name" value="HTH_LUXR"/>
    <property type="match status" value="1"/>
</dbReference>
<reference evidence="4 5" key="1">
    <citation type="submission" date="2020-08" db="EMBL/GenBank/DDBJ databases">
        <title>Genomic Encyclopedia of Type Strains, Phase IV (KMG-IV): sequencing the most valuable type-strain genomes for metagenomic binning, comparative biology and taxonomic classification.</title>
        <authorList>
            <person name="Goeker M."/>
        </authorList>
    </citation>
    <scope>NUCLEOTIDE SEQUENCE [LARGE SCALE GENOMIC DNA]</scope>
    <source>
        <strain evidence="4 5">DSM 102238</strain>
    </source>
</reference>
<evidence type="ECO:0000313" key="4">
    <source>
        <dbReference type="EMBL" id="MBB4000044.1"/>
    </source>
</evidence>
<dbReference type="Gene3D" id="3.30.450.20">
    <property type="entry name" value="PAS domain"/>
    <property type="match status" value="3"/>
</dbReference>
<sequence>MTRPTRDHRQLHQLISGLTDGIVLIDLDETILWANRAAIDMHGVGRLADLGRDLDDYRERFRLARRDKSPLIEGDIAIDRLLRGEKSEPVLVEVVPADDPDDLRIHSIRFQLITDDDGEPDYLVMVVEDETARIEAEDRFESAFNANPAPAIICRLKDLRFVRVNRGFTEMTGFERRDVVGRSAYELDILAGSADREQAIERLRAGETIPQTEADLALPGGEHKRVLVAGQPIDIADEPSMLFTFADLEPRRQAERSLRQSEERFAKAFRLSPAATAIVRLDPFGFIEVNDAFADLLGRPKEEILGEGSGLLDGGPSATSRIAAALAHSPSLSDLEVSLKSGKGGRVEALLSAERILIGSEDCALCALQDVTERKRTEAELVTAIETVMSDTSWFSRRIVEKLASLRQPQDAAPPSSDLGDLSEREREVLGLICQGLGDKEMAAALHLSPHTVRNHVASLYRKIGVTRRSAAIVWARERSFPARAGSPVPPRRES</sequence>